<dbReference type="PANTHER" id="PTHR45809">
    <property type="entry name" value="VIRAL IAP-ASSOCIATED FACTOR HOMOLOG"/>
    <property type="match status" value="1"/>
</dbReference>
<accession>A0A7S3YUX7</accession>
<dbReference type="InterPro" id="IPR051498">
    <property type="entry name" value="Phosducin-like_chap/apop_reg"/>
</dbReference>
<dbReference type="PANTHER" id="PTHR45809:SF3">
    <property type="entry name" value="VIRAL IAP-ASSOCIATED FACTOR HOMOLOG"/>
    <property type="match status" value="1"/>
</dbReference>
<sequence>MSFDTGPSKVAMARMKKGIDGMIEDESQWNQEFNEGRGKSVWEDGLIAHGLKEAPQKTEGEVLDEKVLEAYLNKQDVDKHNKDKKRRKEDGVGCARRRHRKDHGGGGDDDDDDDSDLLSDDPDLQDDQFIKKYRAMRLAEIRGGGGSGAQHVSNPNTSTTIKEQAEQTLETISHPDFKEKIVVGSIHHPVVMLIFSGSTECAILAKLLKTLSFKFPKISFFKIEQSEMLRNVPKEDCPIVMVYNNGVVIGQFVKLDAFAGAKTTSEVVEWKLSKLGILKTTLEDDPMPRFQIRRTAKPIKDDIDDV</sequence>
<organism evidence="3">
    <name type="scientific">Lotharella globosa</name>
    <dbReference type="NCBI Taxonomy" id="91324"/>
    <lineage>
        <taxon>Eukaryota</taxon>
        <taxon>Sar</taxon>
        <taxon>Rhizaria</taxon>
        <taxon>Cercozoa</taxon>
        <taxon>Chlorarachniophyceae</taxon>
        <taxon>Lotharella</taxon>
    </lineage>
</organism>
<reference evidence="3" key="1">
    <citation type="submission" date="2021-01" db="EMBL/GenBank/DDBJ databases">
        <authorList>
            <person name="Corre E."/>
            <person name="Pelletier E."/>
            <person name="Niang G."/>
            <person name="Scheremetjew M."/>
            <person name="Finn R."/>
            <person name="Kale V."/>
            <person name="Holt S."/>
            <person name="Cochrane G."/>
            <person name="Meng A."/>
            <person name="Brown T."/>
            <person name="Cohen L."/>
        </authorList>
    </citation>
    <scope>NUCLEOTIDE SEQUENCE</scope>
    <source>
        <strain evidence="3">CCCM811</strain>
    </source>
</reference>
<dbReference type="AlphaFoldDB" id="A0A7S3YUX7"/>
<dbReference type="EMBL" id="HBIV01019700">
    <property type="protein sequence ID" value="CAE0662662.1"/>
    <property type="molecule type" value="Transcribed_RNA"/>
</dbReference>
<dbReference type="SUPFAM" id="SSF52833">
    <property type="entry name" value="Thioredoxin-like"/>
    <property type="match status" value="1"/>
</dbReference>
<dbReference type="GO" id="GO:0006457">
    <property type="term" value="P:protein folding"/>
    <property type="evidence" value="ECO:0007669"/>
    <property type="project" value="TreeGrafter"/>
</dbReference>
<evidence type="ECO:0000313" key="3">
    <source>
        <dbReference type="EMBL" id="CAE0662662.1"/>
    </source>
</evidence>
<evidence type="ECO:0000256" key="2">
    <source>
        <dbReference type="SAM" id="MobiDB-lite"/>
    </source>
</evidence>
<gene>
    <name evidence="3" type="ORF">LGLO00237_LOCUS14263</name>
</gene>
<comment type="similarity">
    <text evidence="1">Belongs to the phosducin family.</text>
</comment>
<name>A0A7S3YUX7_9EUKA</name>
<protein>
    <recommendedName>
        <fullName evidence="4">Phosducin thioredoxin-like domain-containing protein</fullName>
    </recommendedName>
</protein>
<feature type="region of interest" description="Disordered" evidence="2">
    <location>
        <begin position="72"/>
        <end position="124"/>
    </location>
</feature>
<evidence type="ECO:0000256" key="1">
    <source>
        <dbReference type="ARBA" id="ARBA00009686"/>
    </source>
</evidence>
<proteinExistence type="inferred from homology"/>
<feature type="compositionally biased region" description="Acidic residues" evidence="2">
    <location>
        <begin position="107"/>
        <end position="124"/>
    </location>
</feature>
<dbReference type="GO" id="GO:0005737">
    <property type="term" value="C:cytoplasm"/>
    <property type="evidence" value="ECO:0007669"/>
    <property type="project" value="TreeGrafter"/>
</dbReference>
<dbReference type="InterPro" id="IPR036249">
    <property type="entry name" value="Thioredoxin-like_sf"/>
</dbReference>
<dbReference type="Gene3D" id="3.40.30.10">
    <property type="entry name" value="Glutaredoxin"/>
    <property type="match status" value="1"/>
</dbReference>
<evidence type="ECO:0008006" key="4">
    <source>
        <dbReference type="Google" id="ProtNLM"/>
    </source>
</evidence>